<dbReference type="CDD" id="cd00830">
    <property type="entry name" value="KAS_III"/>
    <property type="match status" value="1"/>
</dbReference>
<feature type="domain" description="Beta-ketoacyl-[acyl-carrier-protein] synthase III C-terminal" evidence="3">
    <location>
        <begin position="253"/>
        <end position="352"/>
    </location>
</feature>
<evidence type="ECO:0000313" key="6">
    <source>
        <dbReference type="Proteomes" id="UP000718451"/>
    </source>
</evidence>
<accession>A0ABX1GTI8</accession>
<evidence type="ECO:0000256" key="2">
    <source>
        <dbReference type="ARBA" id="ARBA00023315"/>
    </source>
</evidence>
<dbReference type="InterPro" id="IPR013747">
    <property type="entry name" value="ACP_syn_III_C"/>
</dbReference>
<dbReference type="Proteomes" id="UP000718451">
    <property type="component" value="Unassembled WGS sequence"/>
</dbReference>
<evidence type="ECO:0000256" key="1">
    <source>
        <dbReference type="ARBA" id="ARBA00022679"/>
    </source>
</evidence>
<evidence type="ECO:0000259" key="3">
    <source>
        <dbReference type="Pfam" id="PF08541"/>
    </source>
</evidence>
<gene>
    <name evidence="5" type="ORF">HCU67_15060</name>
</gene>
<protein>
    <submittedName>
        <fullName evidence="5">Ketoacyl-ACP synthase III</fullName>
    </submittedName>
</protein>
<sequence length="352" mass="39109">MKIAITGTGSYLPSIITTNEDFLNHEFLNVDGTEFGQSNEVIIEKFQAITGIEERRYAKTELKTSDLGYLASEKAIEDAGIDRETIDYIIFAHNFGDLTKGKIQGDTLPSLATRVKHLLQIKNTSCVAYDMIFGCPGWVEGVIQAKAFIQSGMAKTCLVIGGETLSRVVDPNDRDSMIYADGAGATIVQQVEDKGEILAHASQTHANGEAYHLFFDKSYNPESCPDTRYIKMHGRKIYEFACIHVPAAMKACLDKSGIPIEKVKKIFIHQANEKMDEAIVKRFYRLYKKEVPENIMPMMIQKTGNSSVATIPTLFDLVRKGELNAHQILDGDIVLFASVGAGMNVNCVVYRY</sequence>
<keyword evidence="2" id="KW-0012">Acyltransferase</keyword>
<dbReference type="PANTHER" id="PTHR34069">
    <property type="entry name" value="3-OXOACYL-[ACYL-CARRIER-PROTEIN] SYNTHASE 3"/>
    <property type="match status" value="1"/>
</dbReference>
<keyword evidence="6" id="KW-1185">Reference proteome</keyword>
<dbReference type="Pfam" id="PF08545">
    <property type="entry name" value="ACP_syn_III"/>
    <property type="match status" value="1"/>
</dbReference>
<dbReference type="EMBL" id="JAAWWL010000002">
    <property type="protein sequence ID" value="NKI33275.1"/>
    <property type="molecule type" value="Genomic_DNA"/>
</dbReference>
<proteinExistence type="predicted"/>
<dbReference type="InterPro" id="IPR013751">
    <property type="entry name" value="ACP_syn_III_N"/>
</dbReference>
<name>A0ABX1GTI8_9FLAO</name>
<dbReference type="Pfam" id="PF08541">
    <property type="entry name" value="ACP_syn_III_C"/>
    <property type="match status" value="1"/>
</dbReference>
<evidence type="ECO:0000313" key="5">
    <source>
        <dbReference type="EMBL" id="NKI33275.1"/>
    </source>
</evidence>
<organism evidence="5 6">
    <name type="scientific">Croceivirga thetidis</name>
    <dbReference type="NCBI Taxonomy" id="2721623"/>
    <lineage>
        <taxon>Bacteria</taxon>
        <taxon>Pseudomonadati</taxon>
        <taxon>Bacteroidota</taxon>
        <taxon>Flavobacteriia</taxon>
        <taxon>Flavobacteriales</taxon>
        <taxon>Flavobacteriaceae</taxon>
        <taxon>Croceivirga</taxon>
    </lineage>
</organism>
<comment type="caution">
    <text evidence="5">The sequence shown here is derived from an EMBL/GenBank/DDBJ whole genome shotgun (WGS) entry which is preliminary data.</text>
</comment>
<dbReference type="Gene3D" id="3.40.47.10">
    <property type="match status" value="2"/>
</dbReference>
<dbReference type="PANTHER" id="PTHR34069:SF2">
    <property type="entry name" value="BETA-KETOACYL-[ACYL-CARRIER-PROTEIN] SYNTHASE III"/>
    <property type="match status" value="1"/>
</dbReference>
<evidence type="ECO:0000259" key="4">
    <source>
        <dbReference type="Pfam" id="PF08545"/>
    </source>
</evidence>
<dbReference type="InterPro" id="IPR016039">
    <property type="entry name" value="Thiolase-like"/>
</dbReference>
<dbReference type="SUPFAM" id="SSF53901">
    <property type="entry name" value="Thiolase-like"/>
    <property type="match status" value="1"/>
</dbReference>
<feature type="domain" description="Beta-ketoacyl-[acyl-carrier-protein] synthase III N-terminal" evidence="4">
    <location>
        <begin position="129"/>
        <end position="202"/>
    </location>
</feature>
<dbReference type="RefSeq" id="WP_168553414.1">
    <property type="nucleotide sequence ID" value="NZ_JAAWWL010000002.1"/>
</dbReference>
<keyword evidence="1" id="KW-0808">Transferase</keyword>
<reference evidence="5 6" key="1">
    <citation type="submission" date="2020-04" db="EMBL/GenBank/DDBJ databases">
        <authorList>
            <person name="Yoon J."/>
        </authorList>
    </citation>
    <scope>NUCLEOTIDE SEQUENCE [LARGE SCALE GENOMIC DNA]</scope>
    <source>
        <strain evidence="5 6">DJ-13</strain>
    </source>
</reference>